<keyword evidence="11" id="KW-0464">Manganese</keyword>
<dbReference type="GO" id="GO:0005634">
    <property type="term" value="C:nucleus"/>
    <property type="evidence" value="ECO:0007669"/>
    <property type="project" value="UniProtKB-SubCell"/>
</dbReference>
<comment type="similarity">
    <text evidence="5">Belongs to the lariat debranching enzyme family.</text>
</comment>
<evidence type="ECO:0000256" key="5">
    <source>
        <dbReference type="ARBA" id="ARBA00006045"/>
    </source>
</evidence>
<comment type="cofactor">
    <cofactor evidence="1">
        <name>Mn(2+)</name>
        <dbReference type="ChEBI" id="CHEBI:29035"/>
    </cofactor>
</comment>
<keyword evidence="8" id="KW-0378">Hydrolase</keyword>
<organism evidence="16">
    <name type="scientific">Blumeria graminis f. sp. tritici 96224</name>
    <dbReference type="NCBI Taxonomy" id="1268274"/>
    <lineage>
        <taxon>Eukaryota</taxon>
        <taxon>Fungi</taxon>
        <taxon>Dikarya</taxon>
        <taxon>Ascomycota</taxon>
        <taxon>Pezizomycotina</taxon>
        <taxon>Leotiomycetes</taxon>
        <taxon>Erysiphales</taxon>
        <taxon>Erysiphaceae</taxon>
        <taxon>Blumeria</taxon>
    </lineage>
</organism>
<evidence type="ECO:0000313" key="17">
    <source>
        <dbReference type="Proteomes" id="UP000053110"/>
    </source>
</evidence>
<protein>
    <submittedName>
        <fullName evidence="16">BgtA-21408</fullName>
    </submittedName>
</protein>
<evidence type="ECO:0000256" key="2">
    <source>
        <dbReference type="ARBA" id="ARBA00001947"/>
    </source>
</evidence>
<comment type="cofactor">
    <cofactor evidence="3">
        <name>Fe(2+)</name>
        <dbReference type="ChEBI" id="CHEBI:29033"/>
    </cofactor>
</comment>
<dbReference type="InterPro" id="IPR007708">
    <property type="entry name" value="DBR1_C"/>
</dbReference>
<dbReference type="CDD" id="cd00844">
    <property type="entry name" value="MPP_Dbr1_N"/>
    <property type="match status" value="1"/>
</dbReference>
<evidence type="ECO:0000256" key="1">
    <source>
        <dbReference type="ARBA" id="ARBA00001936"/>
    </source>
</evidence>
<evidence type="ECO:0000256" key="7">
    <source>
        <dbReference type="ARBA" id="ARBA00022723"/>
    </source>
</evidence>
<keyword evidence="9" id="KW-0862">Zinc</keyword>
<keyword evidence="7" id="KW-0479">Metal-binding</keyword>
<dbReference type="InterPro" id="IPR029052">
    <property type="entry name" value="Metallo-depent_PP-like"/>
</dbReference>
<feature type="region of interest" description="Disordered" evidence="13">
    <location>
        <begin position="544"/>
        <end position="565"/>
    </location>
</feature>
<evidence type="ECO:0000259" key="14">
    <source>
        <dbReference type="SMART" id="SM01124"/>
    </source>
</evidence>
<dbReference type="SMART" id="SM01124">
    <property type="entry name" value="DBR1"/>
    <property type="match status" value="1"/>
</dbReference>
<dbReference type="GO" id="GO:0008419">
    <property type="term" value="F:RNA lariat debranching enzyme activity"/>
    <property type="evidence" value="ECO:0007669"/>
    <property type="project" value="UniProtKB-ARBA"/>
</dbReference>
<dbReference type="EMBL" id="UIGY01000071">
    <property type="protein sequence ID" value="SUZ10098.1"/>
    <property type="molecule type" value="Genomic_DNA"/>
</dbReference>
<comment type="subcellular location">
    <subcellularLocation>
        <location evidence="4">Nucleus</location>
    </subcellularLocation>
</comment>
<keyword evidence="12" id="KW-0539">Nucleus</keyword>
<reference evidence="16" key="3">
    <citation type="submission" date="2018-07" db="EMBL/GenBank/DDBJ databases">
        <authorList>
            <person name="Quirk P.G."/>
            <person name="Krulwich T.A."/>
        </authorList>
    </citation>
    <scope>NUCLEOTIDE SEQUENCE</scope>
    <source>
        <strain evidence="16">96224</strain>
    </source>
</reference>
<reference evidence="17" key="1">
    <citation type="journal article" date="2013" name="Nat. Genet.">
        <title>The wheat powdery mildew genome shows the unique evolution of an obligate biotroph.</title>
        <authorList>
            <person name="Wicker T."/>
            <person name="Oberhaensli S."/>
            <person name="Parlange F."/>
            <person name="Buchmann J.P."/>
            <person name="Shatalina M."/>
            <person name="Roffler S."/>
            <person name="Ben-David R."/>
            <person name="Dolezel J."/>
            <person name="Simkova H."/>
            <person name="Schulze-Lefert P."/>
            <person name="Spanu P.D."/>
            <person name="Bruggmann R."/>
            <person name="Amselem J."/>
            <person name="Quesneville H."/>
            <person name="Ver Loren van Themaat E."/>
            <person name="Paape T."/>
            <person name="Shimizu K.K."/>
            <person name="Keller B."/>
        </authorList>
    </citation>
    <scope>NUCLEOTIDE SEQUENCE [LARGE SCALE GENOMIC DNA]</scope>
    <source>
        <strain evidence="17">96224</strain>
    </source>
</reference>
<evidence type="ECO:0000256" key="4">
    <source>
        <dbReference type="ARBA" id="ARBA00004123"/>
    </source>
</evidence>
<name>A0A061HHN5_BLUGR</name>
<dbReference type="PANTHER" id="PTHR12849:SF0">
    <property type="entry name" value="LARIAT DEBRANCHING ENZYME"/>
    <property type="match status" value="1"/>
</dbReference>
<evidence type="ECO:0000256" key="10">
    <source>
        <dbReference type="ARBA" id="ARBA00023004"/>
    </source>
</evidence>
<dbReference type="PANTHER" id="PTHR12849">
    <property type="entry name" value="RNA LARIAT DEBRANCHING ENZYME"/>
    <property type="match status" value="1"/>
</dbReference>
<dbReference type="GO" id="GO:0046872">
    <property type="term" value="F:metal ion binding"/>
    <property type="evidence" value="ECO:0007669"/>
    <property type="project" value="UniProtKB-KW"/>
</dbReference>
<dbReference type="SUPFAM" id="SSF56300">
    <property type="entry name" value="Metallo-dependent phosphatases"/>
    <property type="match status" value="1"/>
</dbReference>
<dbReference type="EMBL" id="KE375044">
    <property type="protein sequence ID" value="EPQ64997.1"/>
    <property type="molecule type" value="Genomic_DNA"/>
</dbReference>
<evidence type="ECO:0000256" key="8">
    <source>
        <dbReference type="ARBA" id="ARBA00022801"/>
    </source>
</evidence>
<evidence type="ECO:0000256" key="9">
    <source>
        <dbReference type="ARBA" id="ARBA00022833"/>
    </source>
</evidence>
<evidence type="ECO:0000256" key="11">
    <source>
        <dbReference type="ARBA" id="ARBA00023211"/>
    </source>
</evidence>
<feature type="domain" description="Lariat debranching enzyme C-terminal" evidence="14">
    <location>
        <begin position="390"/>
        <end position="539"/>
    </location>
</feature>
<accession>A0A061HHN5</accession>
<evidence type="ECO:0000256" key="3">
    <source>
        <dbReference type="ARBA" id="ARBA00001954"/>
    </source>
</evidence>
<dbReference type="Proteomes" id="UP000053110">
    <property type="component" value="Unassembled WGS sequence"/>
</dbReference>
<evidence type="ECO:0000256" key="12">
    <source>
        <dbReference type="ARBA" id="ARBA00023242"/>
    </source>
</evidence>
<keyword evidence="6" id="KW-0507">mRNA processing</keyword>
<dbReference type="InterPro" id="IPR004843">
    <property type="entry name" value="Calcineurin-like_PHP"/>
</dbReference>
<dbReference type="HOGENOM" id="CLU_005893_1_0_1"/>
<dbReference type="InterPro" id="IPR041816">
    <property type="entry name" value="Dbr1_N"/>
</dbReference>
<gene>
    <name evidence="15" type="ORF">BGT96224_A21408</name>
    <name evidence="16" type="ORF">BGT96224V2_LOCUS3258</name>
</gene>
<evidence type="ECO:0000256" key="13">
    <source>
        <dbReference type="SAM" id="MobiDB-lite"/>
    </source>
</evidence>
<feature type="compositionally biased region" description="Polar residues" evidence="13">
    <location>
        <begin position="555"/>
        <end position="565"/>
    </location>
</feature>
<evidence type="ECO:0000313" key="16">
    <source>
        <dbReference type="EMBL" id="SUZ10098.1"/>
    </source>
</evidence>
<evidence type="ECO:0000256" key="6">
    <source>
        <dbReference type="ARBA" id="ARBA00022664"/>
    </source>
</evidence>
<comment type="cofactor">
    <cofactor evidence="2">
        <name>Zn(2+)</name>
        <dbReference type="ChEBI" id="CHEBI:29105"/>
    </cofactor>
</comment>
<proteinExistence type="inferred from homology"/>
<dbReference type="Pfam" id="PF05011">
    <property type="entry name" value="DBR1"/>
    <property type="match status" value="1"/>
</dbReference>
<sequence>MNDIELDEMHGLRVAVQGCCHGTLHAIYDSATKACNVRGWKTLDLLIIGGDFQAIRNANDLTVMSCPIKYRQIGDFHSYYSGARKAPYLTIFVGGNHEASNHLWELFYGGWVAPNIYYMGAANVLRLGGVRIAGMSGIWNENHFRKSHYERLPYHRSDIRSIYHMREIDIRKLLQLRTQVDVAVSHDWPRGIEWHGEPRALFKMKPDFERESKDGTLGNPATRDVMDHLRPQFWFSAHLHCKFPAIKSYSERVEREQLYSGKNALFTPKTTETALPKTGVEFQRASSAGIVHNCDEIDLDSNDEENKSTDIVQNSDEIDLNIQSDDDKPVDSTMNHIIAAHVDQGKDSLKGKEKQTVSVVPPNIRSQLPVAFERPSLTTFPIQRRPSQAPPPQITNKTVRFLALDKCLPGRKFLQLLNISPHAKSSSKKSPKSKLRLEYDPEWLSITRVFAPSLVLGENGAQIPPDLGDAHYQTLIEKERTWVDKYIVNAGKLQIPENFVITASPFRVGSPQFVQEGPREYNNPQMQQFCDLVGIENKFFASETERSERLRNGPELSQNIPRESNFIQNRRGNNVRGRRNGRKRK</sequence>
<keyword evidence="10" id="KW-0408">Iron</keyword>
<reference evidence="15" key="2">
    <citation type="submission" date="2013-01" db="EMBL/GenBank/DDBJ databases">
        <title>The wheat powdery mildew genome reveals unique evolution of an obligate biotroph.</title>
        <authorList>
            <person name="Oberhaensli S."/>
            <person name="Wicker T."/>
            <person name="Keller B."/>
        </authorList>
    </citation>
    <scope>NUCLEOTIDE SEQUENCE</scope>
    <source>
        <strain evidence="15">96224</strain>
    </source>
</reference>
<feature type="non-terminal residue" evidence="16">
    <location>
        <position position="585"/>
    </location>
</feature>
<evidence type="ECO:0000313" key="15">
    <source>
        <dbReference type="EMBL" id="EPQ64997.1"/>
    </source>
</evidence>
<dbReference type="OrthoDB" id="407609at2759"/>
<dbReference type="GO" id="GO:0000398">
    <property type="term" value="P:mRNA splicing, via spliceosome"/>
    <property type="evidence" value="ECO:0007669"/>
    <property type="project" value="TreeGrafter"/>
</dbReference>
<dbReference type="AlphaFoldDB" id="A0A061HHN5"/>
<dbReference type="Pfam" id="PF00149">
    <property type="entry name" value="Metallophos"/>
    <property type="match status" value="1"/>
</dbReference>